<reference evidence="2 3" key="1">
    <citation type="journal article" date="2019" name="Int. J. Syst. Evol. Microbiol.">
        <title>The Global Catalogue of Microorganisms (GCM) 10K type strain sequencing project: providing services to taxonomists for standard genome sequencing and annotation.</title>
        <authorList>
            <consortium name="The Broad Institute Genomics Platform"/>
            <consortium name="The Broad Institute Genome Sequencing Center for Infectious Disease"/>
            <person name="Wu L."/>
            <person name="Ma J."/>
        </authorList>
    </citation>
    <scope>NUCLEOTIDE SEQUENCE [LARGE SCALE GENOMIC DNA]</scope>
    <source>
        <strain evidence="2 3">JCM 13850</strain>
    </source>
</reference>
<sequence length="64" mass="7203">MQADRTTRLHNLHRLNELAATGEVDIFSAHDPDELDRAQGGRTRDQAESESRRHVSQEGPGLRP</sequence>
<dbReference type="EMBL" id="BAAAMR010000002">
    <property type="protein sequence ID" value="GAA2120379.1"/>
    <property type="molecule type" value="Genomic_DNA"/>
</dbReference>
<protein>
    <submittedName>
        <fullName evidence="2">Uncharacterized protein</fullName>
    </submittedName>
</protein>
<comment type="caution">
    <text evidence="2">The sequence shown here is derived from an EMBL/GenBank/DDBJ whole genome shotgun (WGS) entry which is preliminary data.</text>
</comment>
<keyword evidence="3" id="KW-1185">Reference proteome</keyword>
<evidence type="ECO:0000313" key="3">
    <source>
        <dbReference type="Proteomes" id="UP001501020"/>
    </source>
</evidence>
<dbReference type="RefSeq" id="WP_344260900.1">
    <property type="nucleotide sequence ID" value="NZ_BAAAMR010000002.1"/>
</dbReference>
<feature type="region of interest" description="Disordered" evidence="1">
    <location>
        <begin position="26"/>
        <end position="64"/>
    </location>
</feature>
<organism evidence="2 3">
    <name type="scientific">Actinomadura napierensis</name>
    <dbReference type="NCBI Taxonomy" id="267854"/>
    <lineage>
        <taxon>Bacteria</taxon>
        <taxon>Bacillati</taxon>
        <taxon>Actinomycetota</taxon>
        <taxon>Actinomycetes</taxon>
        <taxon>Streptosporangiales</taxon>
        <taxon>Thermomonosporaceae</taxon>
        <taxon>Actinomadura</taxon>
    </lineage>
</organism>
<name>A0ABN2Y1R0_9ACTN</name>
<gene>
    <name evidence="2" type="ORF">GCM10009727_05060</name>
</gene>
<evidence type="ECO:0000256" key="1">
    <source>
        <dbReference type="SAM" id="MobiDB-lite"/>
    </source>
</evidence>
<feature type="compositionally biased region" description="Basic and acidic residues" evidence="1">
    <location>
        <begin position="28"/>
        <end position="56"/>
    </location>
</feature>
<accession>A0ABN2Y1R0</accession>
<evidence type="ECO:0000313" key="2">
    <source>
        <dbReference type="EMBL" id="GAA2120379.1"/>
    </source>
</evidence>
<proteinExistence type="predicted"/>
<dbReference type="Proteomes" id="UP001501020">
    <property type="component" value="Unassembled WGS sequence"/>
</dbReference>